<evidence type="ECO:0000313" key="2">
    <source>
        <dbReference type="Proteomes" id="UP001500804"/>
    </source>
</evidence>
<evidence type="ECO:0000313" key="1">
    <source>
        <dbReference type="EMBL" id="GAA5134609.1"/>
    </source>
</evidence>
<keyword evidence="2" id="KW-1185">Reference proteome</keyword>
<gene>
    <name evidence="1" type="ORF">GCM10023320_62670</name>
</gene>
<dbReference type="Proteomes" id="UP001500804">
    <property type="component" value="Unassembled WGS sequence"/>
</dbReference>
<sequence length="93" mass="9777">MQSTFGVVPTFDVPAGTSVGVLARGTLLLWLRAEPLPPAVPVDGGIFTVAGDVRLVYASGRLRAEERTTGRILGEVTGIGPKSRLSAWADTRT</sequence>
<reference evidence="2" key="1">
    <citation type="journal article" date="2019" name="Int. J. Syst. Evol. Microbiol.">
        <title>The Global Catalogue of Microorganisms (GCM) 10K type strain sequencing project: providing services to taxonomists for standard genome sequencing and annotation.</title>
        <authorList>
            <consortium name="The Broad Institute Genomics Platform"/>
            <consortium name="The Broad Institute Genome Sequencing Center for Infectious Disease"/>
            <person name="Wu L."/>
            <person name="Ma J."/>
        </authorList>
    </citation>
    <scope>NUCLEOTIDE SEQUENCE [LARGE SCALE GENOMIC DNA]</scope>
    <source>
        <strain evidence="2">JCM 18302</strain>
    </source>
</reference>
<comment type="caution">
    <text evidence="1">The sequence shown here is derived from an EMBL/GenBank/DDBJ whole genome shotgun (WGS) entry which is preliminary data.</text>
</comment>
<accession>A0ABP9NXP9</accession>
<dbReference type="RefSeq" id="WP_345610000.1">
    <property type="nucleotide sequence ID" value="NZ_BAABJO010000030.1"/>
</dbReference>
<name>A0ABP9NXP9_9PSEU</name>
<dbReference type="EMBL" id="BAABJO010000030">
    <property type="protein sequence ID" value="GAA5134609.1"/>
    <property type="molecule type" value="Genomic_DNA"/>
</dbReference>
<organism evidence="1 2">
    <name type="scientific">Pseudonocardia adelaidensis</name>
    <dbReference type="NCBI Taxonomy" id="648754"/>
    <lineage>
        <taxon>Bacteria</taxon>
        <taxon>Bacillati</taxon>
        <taxon>Actinomycetota</taxon>
        <taxon>Actinomycetes</taxon>
        <taxon>Pseudonocardiales</taxon>
        <taxon>Pseudonocardiaceae</taxon>
        <taxon>Pseudonocardia</taxon>
    </lineage>
</organism>
<protein>
    <submittedName>
        <fullName evidence="1">Uncharacterized protein</fullName>
    </submittedName>
</protein>
<proteinExistence type="predicted"/>